<protein>
    <recommendedName>
        <fullName evidence="4">DUF484 family protein</fullName>
    </recommendedName>
</protein>
<name>R1FAD3_9GAMM</name>
<dbReference type="InterPro" id="IPR007435">
    <property type="entry name" value="DUF484"/>
</dbReference>
<keyword evidence="1" id="KW-0175">Coiled coil</keyword>
<dbReference type="PANTHER" id="PTHR38765">
    <property type="entry name" value="DUF484 DOMAIN-CONTAINING PROTEIN"/>
    <property type="match status" value="1"/>
</dbReference>
<reference evidence="2 3" key="1">
    <citation type="journal article" date="2013" name="Genome Announc.">
        <title>Draft Genome Sequence of Aeromonas molluscorum Strain 848TT, Isolated from Bivalve Molluscs.</title>
        <authorList>
            <person name="Spataro N."/>
            <person name="Farfan M."/>
            <person name="Albarral V."/>
            <person name="Sanglas A."/>
            <person name="Loren J.G."/>
            <person name="Fuste M.C."/>
            <person name="Bosch E."/>
        </authorList>
    </citation>
    <scope>NUCLEOTIDE SEQUENCE [LARGE SCALE GENOMIC DNA]</scope>
    <source>
        <strain evidence="2 3">848</strain>
    </source>
</reference>
<dbReference type="EMBL" id="AQGQ01000007">
    <property type="protein sequence ID" value="EOD56632.1"/>
    <property type="molecule type" value="Genomic_DNA"/>
</dbReference>
<organism evidence="2 3">
    <name type="scientific">Aeromonas molluscorum 848</name>
    <dbReference type="NCBI Taxonomy" id="1268236"/>
    <lineage>
        <taxon>Bacteria</taxon>
        <taxon>Pseudomonadati</taxon>
        <taxon>Pseudomonadota</taxon>
        <taxon>Gammaproteobacteria</taxon>
        <taxon>Aeromonadales</taxon>
        <taxon>Aeromonadaceae</taxon>
        <taxon>Aeromonas</taxon>
    </lineage>
</organism>
<dbReference type="PATRIC" id="fig|1268236.3.peg.526"/>
<gene>
    <name evidence="2" type="ORF">G113_02614</name>
</gene>
<dbReference type="InterPro" id="IPR029016">
    <property type="entry name" value="GAF-like_dom_sf"/>
</dbReference>
<evidence type="ECO:0000313" key="2">
    <source>
        <dbReference type="EMBL" id="EOD56632.1"/>
    </source>
</evidence>
<feature type="coiled-coil region" evidence="1">
    <location>
        <begin position="47"/>
        <end position="74"/>
    </location>
</feature>
<evidence type="ECO:0000313" key="3">
    <source>
        <dbReference type="Proteomes" id="UP000013526"/>
    </source>
</evidence>
<evidence type="ECO:0008006" key="4">
    <source>
        <dbReference type="Google" id="ProtNLM"/>
    </source>
</evidence>
<accession>R1FAD3</accession>
<dbReference type="Pfam" id="PF04340">
    <property type="entry name" value="DUF484"/>
    <property type="match status" value="1"/>
</dbReference>
<dbReference type="Proteomes" id="UP000013526">
    <property type="component" value="Unassembled WGS sequence"/>
</dbReference>
<dbReference type="PANTHER" id="PTHR38765:SF1">
    <property type="entry name" value="DUF484 DOMAIN-CONTAINING PROTEIN"/>
    <property type="match status" value="1"/>
</dbReference>
<dbReference type="RefSeq" id="WP_005892700.1">
    <property type="nucleotide sequence ID" value="NZ_AQGQ01000007.1"/>
</dbReference>
<proteinExistence type="predicted"/>
<dbReference type="OrthoDB" id="8525200at2"/>
<dbReference type="Gene3D" id="3.30.450.40">
    <property type="match status" value="1"/>
</dbReference>
<keyword evidence="3" id="KW-1185">Reference proteome</keyword>
<dbReference type="AlphaFoldDB" id="R1FAD3"/>
<comment type="caution">
    <text evidence="2">The sequence shown here is derived from an EMBL/GenBank/DDBJ whole genome shotgun (WGS) entry which is preliminary data.</text>
</comment>
<evidence type="ECO:0000256" key="1">
    <source>
        <dbReference type="SAM" id="Coils"/>
    </source>
</evidence>
<sequence>MSEVKRQEHEADEAMVLAYLSRYPEFFQQHASMLDRVRIPHERKGTISLVERQLDRQRERIERLELEITELMSLASANERIFRIYADLYGDIYGCQTLSKLVSALQNAFVEKLRLSGVRLWLNPKQYQPGEGQRFLVLSKGIEQILGQRLPGQGFYFGRLNQSEQQQLFGSGTLVGSVALMRLGELGLLAFASSDPGHFSPHNDPLLLGQLGRLLQLRLPELIRDSQR</sequence>